<dbReference type="SUPFAM" id="SSF55869">
    <property type="entry name" value="DNA topoisomerase I domain"/>
    <property type="match status" value="1"/>
</dbReference>
<accession>A0ABS5LPM5</accession>
<comment type="catalytic activity">
    <reaction evidence="1">
        <text>ATP-independent breakage of single-stranded DNA, followed by passage and rejoining.</text>
        <dbReference type="EC" id="5.6.2.1"/>
    </reaction>
</comment>
<evidence type="ECO:0000313" key="10">
    <source>
        <dbReference type="Proteomes" id="UP001647436"/>
    </source>
</evidence>
<dbReference type="RefSeq" id="WP_211456321.1">
    <property type="nucleotide sequence ID" value="NZ_JAANES010000001.1"/>
</dbReference>
<feature type="domain" description="DNA topoisomerase IB N-terminal" evidence="8">
    <location>
        <begin position="27"/>
        <end position="74"/>
    </location>
</feature>
<dbReference type="Gene3D" id="3.90.15.10">
    <property type="entry name" value="Topoisomerase I, Chain A, domain 3"/>
    <property type="match status" value="1"/>
</dbReference>
<dbReference type="PROSITE" id="PS52038">
    <property type="entry name" value="TOPO_IB_2"/>
    <property type="match status" value="1"/>
</dbReference>
<comment type="similarity">
    <text evidence="2">Belongs to the type IB topoisomerase family.</text>
</comment>
<name>A0ABS5LPM5_9BURK</name>
<dbReference type="Proteomes" id="UP001647436">
    <property type="component" value="Unassembled WGS sequence"/>
</dbReference>
<gene>
    <name evidence="9" type="ORF">DJFAAGMI_01185</name>
</gene>
<dbReference type="Gene3D" id="1.10.132.120">
    <property type="match status" value="1"/>
</dbReference>
<dbReference type="InterPro" id="IPR011010">
    <property type="entry name" value="DNA_brk_join_enz"/>
</dbReference>
<comment type="caution">
    <text evidence="9">The sequence shown here is derived from an EMBL/GenBank/DDBJ whole genome shotgun (WGS) entry which is preliminary data.</text>
</comment>
<evidence type="ECO:0000259" key="7">
    <source>
        <dbReference type="Pfam" id="PF01028"/>
    </source>
</evidence>
<dbReference type="Pfam" id="PF21338">
    <property type="entry name" value="Top1B_N_bact"/>
    <property type="match status" value="1"/>
</dbReference>
<dbReference type="InterPro" id="IPR035447">
    <property type="entry name" value="DNA_topo_I_N_sf"/>
</dbReference>
<dbReference type="Gene3D" id="3.30.66.10">
    <property type="entry name" value="DNA topoisomerase I domain"/>
    <property type="match status" value="1"/>
</dbReference>
<evidence type="ECO:0000256" key="1">
    <source>
        <dbReference type="ARBA" id="ARBA00000213"/>
    </source>
</evidence>
<reference evidence="9 10" key="1">
    <citation type="submission" date="2020-03" db="EMBL/GenBank/DDBJ databases">
        <title>The role of nitrogen metabolism on polyethylene biodegradation.</title>
        <authorList>
            <person name="Peixoto J."/>
            <person name="Vizzotto C.S."/>
            <person name="Ramos A."/>
            <person name="Alves G."/>
            <person name="Steindorff A."/>
            <person name="Kruger R."/>
        </authorList>
    </citation>
    <scope>NUCLEOTIDE SEQUENCE [LARGE SCALE GENOMIC DNA]</scope>
    <source>
        <strain evidence="9 10">PE63</strain>
    </source>
</reference>
<organism evidence="9 10">
    <name type="scientific">Comamonas brasiliensis</name>
    <dbReference type="NCBI Taxonomy" id="1812482"/>
    <lineage>
        <taxon>Bacteria</taxon>
        <taxon>Pseudomonadati</taxon>
        <taxon>Pseudomonadota</taxon>
        <taxon>Betaproteobacteria</taxon>
        <taxon>Burkholderiales</taxon>
        <taxon>Comamonadaceae</taxon>
        <taxon>Comamonas</taxon>
    </lineage>
</organism>
<sequence length="332" mass="38027">MQNMPAQLVHVDDTTPGWSRVRRGKSFSYADEQGKTIRDSAQLDRIRKLAIPPAYTEVWICPSPEGHIQATARDDKGRKQYRYHPLWQEHQEHRKFRRMLDFGKRLPILRQKVERDLSRRQCSLVTVTAAVVRLLDRTALRIGNEEYVSRNGSYGLSTLKGRHVRFHGDRLTFQFRGKSGVMQKVTLVDRKVSRVVRQCQSLPGKRLFQFMDECGQVQSLRSVQVNAYIRSACGASFTAKDFRTWQANVWALDLIRSQILQAPADRVQIVREVAGRLGNTYSVCRKFYIYPAVLDALPTAIATPTSSSAPLKGLQRVENDLINFLKSHATKK</sequence>
<keyword evidence="6" id="KW-0413">Isomerase</keyword>
<dbReference type="InterPro" id="IPR014711">
    <property type="entry name" value="TopoI_cat_a-hlx-sub_euk"/>
</dbReference>
<dbReference type="Pfam" id="PF01028">
    <property type="entry name" value="Topoisom_I"/>
    <property type="match status" value="1"/>
</dbReference>
<dbReference type="InterPro" id="IPR049331">
    <property type="entry name" value="Top1B_N_bact"/>
</dbReference>
<evidence type="ECO:0000256" key="2">
    <source>
        <dbReference type="ARBA" id="ARBA00006645"/>
    </source>
</evidence>
<dbReference type="InterPro" id="IPR013500">
    <property type="entry name" value="TopoI_cat_euk"/>
</dbReference>
<dbReference type="EC" id="5.6.2.1" evidence="3"/>
<evidence type="ECO:0000313" key="9">
    <source>
        <dbReference type="EMBL" id="MBS3018453.1"/>
    </source>
</evidence>
<evidence type="ECO:0000256" key="4">
    <source>
        <dbReference type="ARBA" id="ARBA00023029"/>
    </source>
</evidence>
<dbReference type="PRINTS" id="PR00416">
    <property type="entry name" value="EUTPISMRASEI"/>
</dbReference>
<evidence type="ECO:0000256" key="6">
    <source>
        <dbReference type="ARBA" id="ARBA00023235"/>
    </source>
</evidence>
<keyword evidence="5" id="KW-0238">DNA-binding</keyword>
<keyword evidence="10" id="KW-1185">Reference proteome</keyword>
<evidence type="ECO:0000259" key="8">
    <source>
        <dbReference type="Pfam" id="PF21338"/>
    </source>
</evidence>
<dbReference type="EMBL" id="JAANES010000001">
    <property type="protein sequence ID" value="MBS3018453.1"/>
    <property type="molecule type" value="Genomic_DNA"/>
</dbReference>
<keyword evidence="4" id="KW-0799">Topoisomerase</keyword>
<evidence type="ECO:0000256" key="5">
    <source>
        <dbReference type="ARBA" id="ARBA00023125"/>
    </source>
</evidence>
<protein>
    <recommendedName>
        <fullName evidence="3">DNA topoisomerase</fullName>
        <ecNumber evidence="3">5.6.2.1</ecNumber>
    </recommendedName>
</protein>
<dbReference type="InterPro" id="IPR001631">
    <property type="entry name" value="TopoI"/>
</dbReference>
<evidence type="ECO:0000256" key="3">
    <source>
        <dbReference type="ARBA" id="ARBA00012891"/>
    </source>
</evidence>
<proteinExistence type="inferred from homology"/>
<dbReference type="SUPFAM" id="SSF56349">
    <property type="entry name" value="DNA breaking-rejoining enzymes"/>
    <property type="match status" value="1"/>
</dbReference>
<feature type="domain" description="DNA topoisomerase I catalytic core eukaryotic-type" evidence="7">
    <location>
        <begin position="88"/>
        <end position="278"/>
    </location>
</feature>